<reference evidence="4" key="1">
    <citation type="submission" date="2021-01" db="EMBL/GenBank/DDBJ databases">
        <authorList>
            <person name="Zahm M."/>
            <person name="Roques C."/>
            <person name="Cabau C."/>
            <person name="Klopp C."/>
            <person name="Donnadieu C."/>
            <person name="Jouanno E."/>
            <person name="Lampietro C."/>
            <person name="Louis A."/>
            <person name="Herpin A."/>
            <person name="Echchiki A."/>
            <person name="Berthelot C."/>
            <person name="Parey E."/>
            <person name="Roest-Crollius H."/>
            <person name="Braasch I."/>
            <person name="Postlethwait J."/>
            <person name="Bobe J."/>
            <person name="Montfort J."/>
            <person name="Bouchez O."/>
            <person name="Begum T."/>
            <person name="Mejri S."/>
            <person name="Adams A."/>
            <person name="Chen W.-J."/>
            <person name="Guiguen Y."/>
        </authorList>
    </citation>
    <scope>NUCLEOTIDE SEQUENCE</scope>
    <source>
        <strain evidence="4">YG-15Mar2019-1</strain>
        <tissue evidence="4">Brain</tissue>
    </source>
</reference>
<comment type="caution">
    <text evidence="4">The sequence shown here is derived from an EMBL/GenBank/DDBJ whole genome shotgun (WGS) entry which is preliminary data.</text>
</comment>
<dbReference type="Gene3D" id="1.10.10.60">
    <property type="entry name" value="Homeodomain-like"/>
    <property type="match status" value="1"/>
</dbReference>
<dbReference type="Pfam" id="PF13837">
    <property type="entry name" value="Myb_DNA-bind_4"/>
    <property type="match status" value="1"/>
</dbReference>
<evidence type="ECO:0000259" key="3">
    <source>
        <dbReference type="Pfam" id="PF13837"/>
    </source>
</evidence>
<keyword evidence="5" id="KW-1185">Reference proteome</keyword>
<dbReference type="EMBL" id="JAFDVH010000021">
    <property type="protein sequence ID" value="KAG7458072.1"/>
    <property type="molecule type" value="Genomic_DNA"/>
</dbReference>
<accession>A0A9D3T2B8</accession>
<dbReference type="InterPro" id="IPR044822">
    <property type="entry name" value="Myb_DNA-bind_4"/>
</dbReference>
<proteinExistence type="predicted"/>
<evidence type="ECO:0000256" key="2">
    <source>
        <dbReference type="SAM" id="MobiDB-lite"/>
    </source>
</evidence>
<dbReference type="AlphaFoldDB" id="A0A9D3T2B8"/>
<evidence type="ECO:0000313" key="5">
    <source>
        <dbReference type="Proteomes" id="UP001046870"/>
    </source>
</evidence>
<evidence type="ECO:0000256" key="1">
    <source>
        <dbReference type="SAM" id="Coils"/>
    </source>
</evidence>
<keyword evidence="1" id="KW-0175">Coiled coil</keyword>
<feature type="compositionally biased region" description="Acidic residues" evidence="2">
    <location>
        <begin position="130"/>
        <end position="141"/>
    </location>
</feature>
<feature type="coiled-coil region" evidence="1">
    <location>
        <begin position="208"/>
        <end position="235"/>
    </location>
</feature>
<sequence>MESSTKRHTQYWTAEETRILLNIWADSSVQQQLEGALRNEKVFRQIVMELAALNIHRNAKQVREKIKKLKQQYRYIKEHNSQSDAYRKGGKWFEIMDSVLGARVGPRPGCSGDGLLNSASAREALQPEETGVDSEFSEDESSSSTPRDRCASPTENPSNLMERPPTLSSTTLPPLSPRTRPGKRKRTVTSSTPHELVQCIQESDENYLKCFREMLEAREREIAQEREMREREMAQDRELRLREMELREQEAARFVAVFSQMAQALMQKDQ</sequence>
<gene>
    <name evidence="4" type="ORF">MATL_G00233940</name>
</gene>
<evidence type="ECO:0000313" key="4">
    <source>
        <dbReference type="EMBL" id="KAG7458072.1"/>
    </source>
</evidence>
<organism evidence="4 5">
    <name type="scientific">Megalops atlanticus</name>
    <name type="common">Tarpon</name>
    <name type="synonym">Clupea gigantea</name>
    <dbReference type="NCBI Taxonomy" id="7932"/>
    <lineage>
        <taxon>Eukaryota</taxon>
        <taxon>Metazoa</taxon>
        <taxon>Chordata</taxon>
        <taxon>Craniata</taxon>
        <taxon>Vertebrata</taxon>
        <taxon>Euteleostomi</taxon>
        <taxon>Actinopterygii</taxon>
        <taxon>Neopterygii</taxon>
        <taxon>Teleostei</taxon>
        <taxon>Elopiformes</taxon>
        <taxon>Megalopidae</taxon>
        <taxon>Megalops</taxon>
    </lineage>
</organism>
<feature type="compositionally biased region" description="Low complexity" evidence="2">
    <location>
        <begin position="163"/>
        <end position="179"/>
    </location>
</feature>
<feature type="coiled-coil region" evidence="1">
    <location>
        <begin position="52"/>
        <end position="79"/>
    </location>
</feature>
<protein>
    <recommendedName>
        <fullName evidence="3">Myb/SANT-like DNA-binding domain-containing protein</fullName>
    </recommendedName>
</protein>
<feature type="domain" description="Myb/SANT-like DNA-binding" evidence="3">
    <location>
        <begin position="10"/>
        <end position="98"/>
    </location>
</feature>
<dbReference type="OrthoDB" id="691673at2759"/>
<name>A0A9D3T2B8_MEGAT</name>
<feature type="region of interest" description="Disordered" evidence="2">
    <location>
        <begin position="124"/>
        <end position="193"/>
    </location>
</feature>
<dbReference type="Proteomes" id="UP001046870">
    <property type="component" value="Chromosome 21"/>
</dbReference>
<dbReference type="PANTHER" id="PTHR47595">
    <property type="entry name" value="HEAT SHOCK 70 KDA PROTEIN 14"/>
    <property type="match status" value="1"/>
</dbReference>
<dbReference type="PANTHER" id="PTHR47595:SF1">
    <property type="entry name" value="MYB_SANT-LIKE DNA-BINDING DOMAIN-CONTAINING PROTEIN"/>
    <property type="match status" value="1"/>
</dbReference>